<accession>A0A938YH29</accession>
<dbReference type="RefSeq" id="WP_205260648.1">
    <property type="nucleotide sequence ID" value="NZ_JAERWK010000012.1"/>
</dbReference>
<feature type="region of interest" description="Disordered" evidence="1">
    <location>
        <begin position="106"/>
        <end position="141"/>
    </location>
</feature>
<keyword evidence="2" id="KW-0472">Membrane</keyword>
<keyword evidence="4" id="KW-1185">Reference proteome</keyword>
<feature type="transmembrane region" description="Helical" evidence="2">
    <location>
        <begin position="68"/>
        <end position="88"/>
    </location>
</feature>
<keyword evidence="2" id="KW-1133">Transmembrane helix</keyword>
<dbReference type="Proteomes" id="UP000663792">
    <property type="component" value="Unassembled WGS sequence"/>
</dbReference>
<keyword evidence="2" id="KW-0812">Transmembrane</keyword>
<proteinExistence type="predicted"/>
<dbReference type="Pfam" id="PF10066">
    <property type="entry name" value="DUF2304"/>
    <property type="match status" value="1"/>
</dbReference>
<evidence type="ECO:0000313" key="4">
    <source>
        <dbReference type="Proteomes" id="UP000663792"/>
    </source>
</evidence>
<name>A0A938YH29_9ACTN</name>
<dbReference type="EMBL" id="JAERWK010000012">
    <property type="protein sequence ID" value="MBM9467703.1"/>
    <property type="molecule type" value="Genomic_DNA"/>
</dbReference>
<evidence type="ECO:0000256" key="2">
    <source>
        <dbReference type="SAM" id="Phobius"/>
    </source>
</evidence>
<evidence type="ECO:0000256" key="1">
    <source>
        <dbReference type="SAM" id="MobiDB-lite"/>
    </source>
</evidence>
<dbReference type="AlphaFoldDB" id="A0A938YH29"/>
<feature type="transmembrane region" description="Helical" evidence="2">
    <location>
        <begin position="30"/>
        <end position="48"/>
    </location>
</feature>
<organism evidence="3 4">
    <name type="scientific">Nakamurella leprariae</name>
    <dbReference type="NCBI Taxonomy" id="2803911"/>
    <lineage>
        <taxon>Bacteria</taxon>
        <taxon>Bacillati</taxon>
        <taxon>Actinomycetota</taxon>
        <taxon>Actinomycetes</taxon>
        <taxon>Nakamurellales</taxon>
        <taxon>Nakamurellaceae</taxon>
        <taxon>Nakamurella</taxon>
    </lineage>
</organism>
<reference evidence="3" key="1">
    <citation type="submission" date="2021-01" db="EMBL/GenBank/DDBJ databases">
        <title>YIM 132084 draft genome.</title>
        <authorList>
            <person name="An D."/>
        </authorList>
    </citation>
    <scope>NUCLEOTIDE SEQUENCE</scope>
    <source>
        <strain evidence="3">YIM 132084</strain>
    </source>
</reference>
<feature type="transmembrane region" description="Helical" evidence="2">
    <location>
        <begin position="6"/>
        <end position="23"/>
    </location>
</feature>
<dbReference type="InterPro" id="IPR019277">
    <property type="entry name" value="DUF2304"/>
</dbReference>
<sequence length="141" mass="15225">MTLIKIVLVIGVLGIAALLVRHHGTNRGGAYAKIGLGVFLVFAAYAVVRPEDVTWVAGLLGVGRGADLVLYLLVIGFGFFAISTYLRFKELELRIARLARALAVSDAQRRDQTLATDGERPTAAPAELGDEEFRSASSRRK</sequence>
<comment type="caution">
    <text evidence="3">The sequence shown here is derived from an EMBL/GenBank/DDBJ whole genome shotgun (WGS) entry which is preliminary data.</text>
</comment>
<evidence type="ECO:0000313" key="3">
    <source>
        <dbReference type="EMBL" id="MBM9467703.1"/>
    </source>
</evidence>
<gene>
    <name evidence="3" type="ORF">JL106_10470</name>
</gene>
<protein>
    <submittedName>
        <fullName evidence="3">DUF2304 domain-containing protein</fullName>
    </submittedName>
</protein>
<feature type="compositionally biased region" description="Basic and acidic residues" evidence="1">
    <location>
        <begin position="107"/>
        <end position="120"/>
    </location>
</feature>